<reference evidence="1 2" key="1">
    <citation type="submission" date="2019-08" db="EMBL/GenBank/DDBJ databases">
        <title>Whole genome of Aphis craccivora.</title>
        <authorList>
            <person name="Voronova N.V."/>
            <person name="Shulinski R.S."/>
            <person name="Bandarenka Y.V."/>
            <person name="Zhorov D.G."/>
            <person name="Warner D."/>
        </authorList>
    </citation>
    <scope>NUCLEOTIDE SEQUENCE [LARGE SCALE GENOMIC DNA]</scope>
    <source>
        <strain evidence="1">180601</strain>
        <tissue evidence="1">Whole Body</tissue>
    </source>
</reference>
<dbReference type="EMBL" id="VUJU01010966">
    <property type="protein sequence ID" value="KAF0712316.1"/>
    <property type="molecule type" value="Genomic_DNA"/>
</dbReference>
<dbReference type="Proteomes" id="UP000478052">
    <property type="component" value="Unassembled WGS sequence"/>
</dbReference>
<dbReference type="AlphaFoldDB" id="A0A6G0VZI7"/>
<accession>A0A6G0VZI7</accession>
<gene>
    <name evidence="1" type="ORF">FWK35_00035724</name>
</gene>
<evidence type="ECO:0000313" key="1">
    <source>
        <dbReference type="EMBL" id="KAF0712316.1"/>
    </source>
</evidence>
<proteinExistence type="predicted"/>
<name>A0A6G0VZI7_APHCR</name>
<comment type="caution">
    <text evidence="1">The sequence shown here is derived from an EMBL/GenBank/DDBJ whole genome shotgun (WGS) entry which is preliminary data.</text>
</comment>
<evidence type="ECO:0000313" key="2">
    <source>
        <dbReference type="Proteomes" id="UP000478052"/>
    </source>
</evidence>
<keyword evidence="2" id="KW-1185">Reference proteome</keyword>
<protein>
    <submittedName>
        <fullName evidence="1">Uncharacterized protein</fullName>
    </submittedName>
</protein>
<organism evidence="1 2">
    <name type="scientific">Aphis craccivora</name>
    <name type="common">Cowpea aphid</name>
    <dbReference type="NCBI Taxonomy" id="307492"/>
    <lineage>
        <taxon>Eukaryota</taxon>
        <taxon>Metazoa</taxon>
        <taxon>Ecdysozoa</taxon>
        <taxon>Arthropoda</taxon>
        <taxon>Hexapoda</taxon>
        <taxon>Insecta</taxon>
        <taxon>Pterygota</taxon>
        <taxon>Neoptera</taxon>
        <taxon>Paraneoptera</taxon>
        <taxon>Hemiptera</taxon>
        <taxon>Sternorrhyncha</taxon>
        <taxon>Aphidomorpha</taxon>
        <taxon>Aphidoidea</taxon>
        <taxon>Aphididae</taxon>
        <taxon>Aphidini</taxon>
        <taxon>Aphis</taxon>
        <taxon>Aphis</taxon>
    </lineage>
</organism>
<sequence length="32" mass="3910">MYLSTVIFVRVTQITKIDFFENWFCITIHVFP</sequence>